<evidence type="ECO:0000256" key="1">
    <source>
        <dbReference type="ARBA" id="ARBA00021292"/>
    </source>
</evidence>
<feature type="domain" description="Glycosyltransferase subfamily 4-like N-terminal" evidence="6">
    <location>
        <begin position="208"/>
        <end position="317"/>
    </location>
</feature>
<protein>
    <recommendedName>
        <fullName evidence="1">D-inositol 3-phosphate glycosyltransferase</fullName>
    </recommendedName>
</protein>
<organism evidence="7 8">
    <name type="scientific">Streptomyces filamentosus NRRL 15998</name>
    <dbReference type="NCBI Taxonomy" id="457431"/>
    <lineage>
        <taxon>Bacteria</taxon>
        <taxon>Bacillati</taxon>
        <taxon>Actinomycetota</taxon>
        <taxon>Actinomycetes</taxon>
        <taxon>Kitasatosporales</taxon>
        <taxon>Streptomycetaceae</taxon>
        <taxon>Streptomyces</taxon>
    </lineage>
</organism>
<dbReference type="Gene3D" id="3.40.50.2000">
    <property type="entry name" value="Glycogen Phosphorylase B"/>
    <property type="match status" value="2"/>
</dbReference>
<evidence type="ECO:0000313" key="8">
    <source>
        <dbReference type="Proteomes" id="UP000003986"/>
    </source>
</evidence>
<dbReference type="InterPro" id="IPR028098">
    <property type="entry name" value="Glyco_trans_4-like_N"/>
</dbReference>
<evidence type="ECO:0000313" key="7">
    <source>
        <dbReference type="EMBL" id="EFE74397.2"/>
    </source>
</evidence>
<evidence type="ECO:0000256" key="3">
    <source>
        <dbReference type="ARBA" id="ARBA00022679"/>
    </source>
</evidence>
<dbReference type="Pfam" id="PF13439">
    <property type="entry name" value="Glyco_transf_4"/>
    <property type="match status" value="1"/>
</dbReference>
<reference evidence="8" key="1">
    <citation type="submission" date="2008-10" db="EMBL/GenBank/DDBJ databases">
        <authorList>
            <person name="Molnar K."/>
        </authorList>
    </citation>
    <scope>NUCLEOTIDE SEQUENCE [LARGE SCALE GENOMIC DNA]</scope>
    <source>
        <strain evidence="8">NRRL 15998</strain>
    </source>
</reference>
<evidence type="ECO:0000256" key="2">
    <source>
        <dbReference type="ARBA" id="ARBA00022676"/>
    </source>
</evidence>
<evidence type="ECO:0000259" key="6">
    <source>
        <dbReference type="Pfam" id="PF13439"/>
    </source>
</evidence>
<dbReference type="SUPFAM" id="SSF53756">
    <property type="entry name" value="UDP-Glycosyltransferase/glycogen phosphorylase"/>
    <property type="match status" value="1"/>
</dbReference>
<dbReference type="EMBL" id="DS999644">
    <property type="protein sequence ID" value="EFE74397.2"/>
    <property type="molecule type" value="Genomic_DNA"/>
</dbReference>
<keyword evidence="3 7" id="KW-0808">Transferase</keyword>
<dbReference type="Proteomes" id="UP000003986">
    <property type="component" value="Unassembled WGS sequence"/>
</dbReference>
<sequence>MVSDPQASAPAPAPTPTPGPAPAERSRGKIVMLVDNAVKGDSRVQKEARSAAAAGWDVVLLGKSPNKKAQNWQLGEARVRLLPVATPLHRRRHEYRRAVLRAPLAYPPGPLAEYRKQRMKAWRAELNLRVIEAGRSGSGTASTRLWPARVLSRGMGRWVRLRARHTAALERRRKEMDGPLDRFTTAFWVRAMGERAWRRLDPGLWDLELAYGKVIDALEPDLIHANDFRMLGVGARAKLRAEAKGRTVRLVWDAHEFLPGIKPWSPHPRWHIAQCAHEREHAKYADAVTTVSASLAEMLAGHHGLKDLPEVVLNAPDTVIPPDRAAEPVPDLRALCGIGPEVPLAVYSGSAAPQRGLDIMVEALPRLPGSHVAFIVPRANSPYMQSLKARATVLGVRDRVHVLPYVPHDQVVRHLAAADVGVIPIHHWPNHEIALITKFFEYSHAGLPLVVSDVRTMGETVTATGQGEVFTAEDVDDYVRAVTAVLADPGRYRDAYKRGDLLAEWTWETQAAVLDRVYSRLVEGPPAPAARRMTRVAP</sequence>
<feature type="domain" description="Glycosyl transferase family 1" evidence="5">
    <location>
        <begin position="341"/>
        <end position="498"/>
    </location>
</feature>
<feature type="compositionally biased region" description="Pro residues" evidence="4">
    <location>
        <begin position="11"/>
        <end position="21"/>
    </location>
</feature>
<keyword evidence="2" id="KW-0328">Glycosyltransferase</keyword>
<proteinExistence type="predicted"/>
<dbReference type="Pfam" id="PF00534">
    <property type="entry name" value="Glycos_transf_1"/>
    <property type="match status" value="1"/>
</dbReference>
<dbReference type="PANTHER" id="PTHR12526">
    <property type="entry name" value="GLYCOSYLTRANSFERASE"/>
    <property type="match status" value="1"/>
</dbReference>
<dbReference type="AlphaFoldDB" id="D6AB62"/>
<name>D6AB62_STRFL</name>
<dbReference type="GO" id="GO:0016757">
    <property type="term" value="F:glycosyltransferase activity"/>
    <property type="evidence" value="ECO:0007669"/>
    <property type="project" value="UniProtKB-KW"/>
</dbReference>
<feature type="region of interest" description="Disordered" evidence="4">
    <location>
        <begin position="1"/>
        <end position="26"/>
    </location>
</feature>
<evidence type="ECO:0000259" key="5">
    <source>
        <dbReference type="Pfam" id="PF00534"/>
    </source>
</evidence>
<accession>D6AB62</accession>
<dbReference type="InterPro" id="IPR001296">
    <property type="entry name" value="Glyco_trans_1"/>
</dbReference>
<dbReference type="CDD" id="cd03801">
    <property type="entry name" value="GT4_PimA-like"/>
    <property type="match status" value="1"/>
</dbReference>
<dbReference type="PANTHER" id="PTHR12526:SF600">
    <property type="entry name" value="GLYCOSYL TRANSFERASE GROUP 1"/>
    <property type="match status" value="1"/>
</dbReference>
<reference evidence="8" key="2">
    <citation type="submission" date="2008-12" db="EMBL/GenBank/DDBJ databases">
        <title>Annotation of Streptomyces roseosporus strain NRRL 15998.</title>
        <authorList>
            <consortium name="The Broad Institute Genome Sequencing Platform"/>
            <consortium name="Broad Institute Microbial Sequencing Center"/>
            <person name="Fischbach M."/>
            <person name="Ward D."/>
            <person name="Young S."/>
            <person name="Kodira C.D."/>
            <person name="Zeng Q."/>
            <person name="Koehrsen M."/>
            <person name="Godfrey P."/>
            <person name="Alvarado L."/>
            <person name="Berlin A.M."/>
            <person name="Borenstein D."/>
            <person name="Chen Z."/>
            <person name="Engels R."/>
            <person name="Freedman E."/>
            <person name="Gellesch M."/>
            <person name="Goldberg J."/>
            <person name="Griggs A."/>
            <person name="Gujja S."/>
            <person name="Heiman D.I."/>
            <person name="Hepburn T.A."/>
            <person name="Howarth C."/>
            <person name="Jen D."/>
            <person name="Larson L."/>
            <person name="Lewis B."/>
            <person name="Mehta T."/>
            <person name="Park D."/>
            <person name="Pearson M."/>
            <person name="Roberts A."/>
            <person name="Saif S."/>
            <person name="Shea T.D."/>
            <person name="Shenoy N."/>
            <person name="Sisk P."/>
            <person name="Stolte C."/>
            <person name="Sykes S.N."/>
            <person name="Walk T."/>
            <person name="White J."/>
            <person name="Yandava C."/>
            <person name="Straight P."/>
            <person name="Clardy J."/>
            <person name="Hung D."/>
            <person name="Kolter R."/>
            <person name="Mekalanos J."/>
            <person name="Walker S."/>
            <person name="Walsh C.T."/>
            <person name="Wieland B.L.C."/>
            <person name="Ilzarbe M."/>
            <person name="Galagan J."/>
            <person name="Nusbaum C."/>
            <person name="Birren B."/>
        </authorList>
    </citation>
    <scope>NUCLEOTIDE SEQUENCE [LARGE SCALE GENOMIC DNA]</scope>
    <source>
        <strain evidence="8">NRRL 15998</strain>
    </source>
</reference>
<feature type="compositionally biased region" description="Low complexity" evidence="4">
    <location>
        <begin position="1"/>
        <end position="10"/>
    </location>
</feature>
<gene>
    <name evidence="7" type="ORF">SSGG_01763</name>
</gene>
<evidence type="ECO:0000256" key="4">
    <source>
        <dbReference type="SAM" id="MobiDB-lite"/>
    </source>
</evidence>